<feature type="compositionally biased region" description="Polar residues" evidence="1">
    <location>
        <begin position="241"/>
        <end position="256"/>
    </location>
</feature>
<evidence type="ECO:0000259" key="3">
    <source>
        <dbReference type="Pfam" id="PF03703"/>
    </source>
</evidence>
<dbReference type="PATRIC" id="fig|55758.3.peg.1172"/>
<keyword evidence="2" id="KW-0812">Transmembrane</keyword>
<name>A0A166BKT9_9EURY</name>
<evidence type="ECO:0000313" key="4">
    <source>
        <dbReference type="EMBL" id="KZX13501.1"/>
    </source>
</evidence>
<accession>A0A166BKT9</accession>
<dbReference type="InterPro" id="IPR005182">
    <property type="entry name" value="YdbS-like_PH"/>
</dbReference>
<evidence type="ECO:0000256" key="2">
    <source>
        <dbReference type="SAM" id="Phobius"/>
    </source>
</evidence>
<dbReference type="STRING" id="55758.MBFIL_10230"/>
<gene>
    <name evidence="4" type="ORF">MBFIL_10230</name>
</gene>
<organism evidence="4 5">
    <name type="scientific">Methanobrevibacter filiformis</name>
    <dbReference type="NCBI Taxonomy" id="55758"/>
    <lineage>
        <taxon>Archaea</taxon>
        <taxon>Methanobacteriati</taxon>
        <taxon>Methanobacteriota</taxon>
        <taxon>Methanomada group</taxon>
        <taxon>Methanobacteria</taxon>
        <taxon>Methanobacteriales</taxon>
        <taxon>Methanobacteriaceae</taxon>
        <taxon>Methanobrevibacter</taxon>
    </lineage>
</organism>
<dbReference type="Proteomes" id="UP000077066">
    <property type="component" value="Unassembled WGS sequence"/>
</dbReference>
<keyword evidence="5" id="KW-1185">Reference proteome</keyword>
<feature type="transmembrane region" description="Helical" evidence="2">
    <location>
        <begin position="74"/>
        <end position="94"/>
    </location>
</feature>
<dbReference type="Pfam" id="PF03703">
    <property type="entry name" value="bPH_2"/>
    <property type="match status" value="1"/>
</dbReference>
<feature type="region of interest" description="Disordered" evidence="1">
    <location>
        <begin position="238"/>
        <end position="283"/>
    </location>
</feature>
<dbReference type="PANTHER" id="PTHR37938">
    <property type="entry name" value="BLL0215 PROTEIN"/>
    <property type="match status" value="1"/>
</dbReference>
<proteinExistence type="predicted"/>
<feature type="compositionally biased region" description="Low complexity" evidence="1">
    <location>
        <begin position="364"/>
        <end position="403"/>
    </location>
</feature>
<reference evidence="4 5" key="1">
    <citation type="submission" date="2016-04" db="EMBL/GenBank/DDBJ databases">
        <title>Genome sequence of Methanobrevibacter filiformis DSM 11501.</title>
        <authorList>
            <person name="Poehlein A."/>
            <person name="Seedorf H."/>
            <person name="Daniel R."/>
        </authorList>
    </citation>
    <scope>NUCLEOTIDE SEQUENCE [LARGE SCALE GENOMIC DNA]</scope>
    <source>
        <strain evidence="4 5">DSM 11501</strain>
    </source>
</reference>
<feature type="region of interest" description="Disordered" evidence="1">
    <location>
        <begin position="192"/>
        <end position="221"/>
    </location>
</feature>
<dbReference type="EMBL" id="LWMT01000203">
    <property type="protein sequence ID" value="KZX13501.1"/>
    <property type="molecule type" value="Genomic_DNA"/>
</dbReference>
<evidence type="ECO:0000313" key="5">
    <source>
        <dbReference type="Proteomes" id="UP000077066"/>
    </source>
</evidence>
<feature type="region of interest" description="Disordered" evidence="1">
    <location>
        <begin position="364"/>
        <end position="423"/>
    </location>
</feature>
<protein>
    <submittedName>
        <fullName evidence="4">Bacterial membrane flanked domain protein</fullName>
    </submittedName>
</protein>
<keyword evidence="2" id="KW-0472">Membrane</keyword>
<feature type="transmembrane region" description="Helical" evidence="2">
    <location>
        <begin position="29"/>
        <end position="54"/>
    </location>
</feature>
<keyword evidence="2" id="KW-1133">Transmembrane helix</keyword>
<feature type="region of interest" description="Disordered" evidence="1">
    <location>
        <begin position="304"/>
        <end position="331"/>
    </location>
</feature>
<sequence length="423" mass="49921">MLNVEDKNSTNEKILYNSKPSLIFHSKKVFLLIILLIIIYQITLFLKLSVIPGIQSYLLMNTDWIFARELNSYFDLGMGLIFFIIILWIIWIFFSWSQIEYTVTDSRIISKSGVIRRKSNYLSFDHIQDISTSQGLIDRLFSIGNIFICSAYDDGKIILKNIRSPGDVEEIIFHEMSKFHERMSYQHNPQNQISRYNNSQYNDSQYTNSYSDSNNINNNQQNNQQNQHYEEYINDRGDYNHIQNNNYNPSMKSYTKSPDYPINHYHDNSGNFNHENSEDTQYHSNQQNKRFNLNNQYNSNLNNQYNQQENNTNNNTNNFQEHNIPNNHYNENQDLEYSSINKSKFKHPAFEGIGGLESKNSFNNNYNNYANSDNNKSNNYHNQNNSNFNEPTSNGNSNNNINEEISEKENISILDRHSKKFKR</sequence>
<feature type="compositionally biased region" description="Low complexity" evidence="1">
    <location>
        <begin position="304"/>
        <end position="323"/>
    </location>
</feature>
<dbReference type="AlphaFoldDB" id="A0A166BKT9"/>
<dbReference type="PANTHER" id="PTHR37938:SF1">
    <property type="entry name" value="BLL0215 PROTEIN"/>
    <property type="match status" value="1"/>
</dbReference>
<feature type="compositionally biased region" description="Basic and acidic residues" evidence="1">
    <location>
        <begin position="405"/>
        <end position="416"/>
    </location>
</feature>
<comment type="caution">
    <text evidence="4">The sequence shown here is derived from an EMBL/GenBank/DDBJ whole genome shotgun (WGS) entry which is preliminary data.</text>
</comment>
<evidence type="ECO:0000256" key="1">
    <source>
        <dbReference type="SAM" id="MobiDB-lite"/>
    </source>
</evidence>
<feature type="domain" description="YdbS-like PH" evidence="3">
    <location>
        <begin position="96"/>
        <end position="171"/>
    </location>
</feature>
<feature type="compositionally biased region" description="Polar residues" evidence="1">
    <location>
        <begin position="192"/>
        <end position="213"/>
    </location>
</feature>